<dbReference type="Proteomes" id="UP000676325">
    <property type="component" value="Unassembled WGS sequence"/>
</dbReference>
<dbReference type="SUPFAM" id="SSF51735">
    <property type="entry name" value="NAD(P)-binding Rossmann-fold domains"/>
    <property type="match status" value="1"/>
</dbReference>
<proteinExistence type="predicted"/>
<dbReference type="GO" id="GO:0000166">
    <property type="term" value="F:nucleotide binding"/>
    <property type="evidence" value="ECO:0007669"/>
    <property type="project" value="InterPro"/>
</dbReference>
<evidence type="ECO:0000313" key="3">
    <source>
        <dbReference type="Proteomes" id="UP000676325"/>
    </source>
</evidence>
<dbReference type="InterPro" id="IPR036291">
    <property type="entry name" value="NAD(P)-bd_dom_sf"/>
</dbReference>
<protein>
    <submittedName>
        <fullName evidence="2">Gfo/Idh/MocA family oxidoreductase</fullName>
    </submittedName>
</protein>
<keyword evidence="3" id="KW-1185">Reference proteome</keyword>
<accession>A0A941II31</accession>
<gene>
    <name evidence="2" type="ORF">KDK95_16365</name>
</gene>
<dbReference type="Pfam" id="PF01408">
    <property type="entry name" value="GFO_IDH_MocA"/>
    <property type="match status" value="1"/>
</dbReference>
<dbReference type="PANTHER" id="PTHR43708">
    <property type="entry name" value="CONSERVED EXPRESSED OXIDOREDUCTASE (EUROFUNG)"/>
    <property type="match status" value="1"/>
</dbReference>
<dbReference type="EMBL" id="JAGSOH010000044">
    <property type="protein sequence ID" value="MBR7827894.1"/>
    <property type="molecule type" value="Genomic_DNA"/>
</dbReference>
<dbReference type="InterPro" id="IPR000683">
    <property type="entry name" value="Gfo/Idh/MocA-like_OxRdtase_N"/>
</dbReference>
<dbReference type="Gene3D" id="3.40.50.720">
    <property type="entry name" value="NAD(P)-binding Rossmann-like Domain"/>
    <property type="match status" value="1"/>
</dbReference>
<dbReference type="AlphaFoldDB" id="A0A941II31"/>
<feature type="domain" description="Gfo/Idh/MocA-like oxidoreductase N-terminal" evidence="1">
    <location>
        <begin position="36"/>
        <end position="98"/>
    </location>
</feature>
<dbReference type="PANTHER" id="PTHR43708:SF8">
    <property type="entry name" value="OXIDOREDUCTASE"/>
    <property type="match status" value="1"/>
</dbReference>
<dbReference type="InterPro" id="IPR051317">
    <property type="entry name" value="Gfo/Idh/MocA_oxidoreduct"/>
</dbReference>
<sequence>MDELRVGVVGVGQRAVLAGHASRPGLARVVSDADPAERGRCDAVFVLTPDYLHTEPVLHFLNTGVAVFVEKPMAISLEDCDAMLAAAKTTGTRLYVGHNLRHLPVLRKMRELIDSGAIGRVRSIWCRHFIGHGGDLLLQ</sequence>
<evidence type="ECO:0000313" key="2">
    <source>
        <dbReference type="EMBL" id="MBR7827894.1"/>
    </source>
</evidence>
<dbReference type="RefSeq" id="WP_212519036.1">
    <property type="nucleotide sequence ID" value="NZ_JAGSOH010000044.1"/>
</dbReference>
<reference evidence="2" key="1">
    <citation type="submission" date="2021-04" db="EMBL/GenBank/DDBJ databases">
        <title>Genome based classification of Actinospica acidithermotolerans sp. nov., an actinobacterium isolated from an Indonesian hot spring.</title>
        <authorList>
            <person name="Kusuma A.B."/>
            <person name="Putra K.E."/>
            <person name="Nafisah S."/>
            <person name="Loh J."/>
            <person name="Nouioui I."/>
            <person name="Goodfellow M."/>
        </authorList>
    </citation>
    <scope>NUCLEOTIDE SEQUENCE</scope>
    <source>
        <strain evidence="2">MGRD01-02</strain>
    </source>
</reference>
<organism evidence="2 3">
    <name type="scientific">Actinospica acidithermotolerans</name>
    <dbReference type="NCBI Taxonomy" id="2828514"/>
    <lineage>
        <taxon>Bacteria</taxon>
        <taxon>Bacillati</taxon>
        <taxon>Actinomycetota</taxon>
        <taxon>Actinomycetes</taxon>
        <taxon>Catenulisporales</taxon>
        <taxon>Actinospicaceae</taxon>
        <taxon>Actinospica</taxon>
    </lineage>
</organism>
<dbReference type="Gene3D" id="3.30.360.10">
    <property type="entry name" value="Dihydrodipicolinate Reductase, domain 2"/>
    <property type="match status" value="1"/>
</dbReference>
<name>A0A941II31_9ACTN</name>
<comment type="caution">
    <text evidence="2">The sequence shown here is derived from an EMBL/GenBank/DDBJ whole genome shotgun (WGS) entry which is preliminary data.</text>
</comment>
<evidence type="ECO:0000259" key="1">
    <source>
        <dbReference type="Pfam" id="PF01408"/>
    </source>
</evidence>